<dbReference type="RefSeq" id="WP_090093416.1">
    <property type="nucleotide sequence ID" value="NZ_CBCRVU010000001.1"/>
</dbReference>
<dbReference type="GO" id="GO:0006002">
    <property type="term" value="P:fructose 6-phosphate metabolic process"/>
    <property type="evidence" value="ECO:0007669"/>
    <property type="project" value="TreeGrafter"/>
</dbReference>
<dbReference type="SUPFAM" id="SSF53697">
    <property type="entry name" value="SIS domain"/>
    <property type="match status" value="1"/>
</dbReference>
<evidence type="ECO:0000259" key="2">
    <source>
        <dbReference type="PROSITE" id="PS51464"/>
    </source>
</evidence>
<dbReference type="EMBL" id="FOMN01000006">
    <property type="protein sequence ID" value="SFD50981.1"/>
    <property type="molecule type" value="Genomic_DNA"/>
</dbReference>
<reference evidence="4" key="1">
    <citation type="submission" date="2016-10" db="EMBL/GenBank/DDBJ databases">
        <authorList>
            <person name="Varghese N."/>
            <person name="Submissions S."/>
        </authorList>
    </citation>
    <scope>NUCLEOTIDE SEQUENCE [LARGE SCALE GENOMIC DNA]</scope>
    <source>
        <strain evidence="4">R-53102</strain>
    </source>
</reference>
<gene>
    <name evidence="3" type="ORF">SAMN04487792_1175</name>
</gene>
<dbReference type="PANTHER" id="PTHR10937:SF17">
    <property type="entry name" value="GLUCOSAMINE-FRUCTOSE-6-PHOSPHATE AMINOTRANSFERASE"/>
    <property type="match status" value="1"/>
</dbReference>
<dbReference type="Gene3D" id="3.40.50.10490">
    <property type="entry name" value="Glucose-6-phosphate isomerase like protein, domain 1"/>
    <property type="match status" value="2"/>
</dbReference>
<sequence>MKSIEDYVNLEPQYYQSVLDNYQSLFGDKFTKDEVMKFDNVVIYATGSSSNAAYGALPFMSKILKMPVRIEEPSISENYLLNVKKNTLCLAISQGGHSYSVVKLIERLQEAGHKVYTLTSELDSPVAKISKNLLLMGMPVEEMPYVSAGYSVEILDLLLITLTIASVKNQITSVCYQKYLTELTSIMQAMPSVIKRSSQWVDLHLSEFSNAQRIMFIGYGAAYGVSREGETKITEAVRISSWGKELEEYMHGPYLGLKHDDFVICLEPNGKLQKRQELLQQFLNKHIEHVYSIYAGVAQNLGSHDLSLQVETNELLSALFMTVPVHLLAYRLSQKKGIDLQRSAYPDFDEITASKI</sequence>
<accession>A0A1I1SXB5</accession>
<dbReference type="GO" id="GO:0006487">
    <property type="term" value="P:protein N-linked glycosylation"/>
    <property type="evidence" value="ECO:0007669"/>
    <property type="project" value="TreeGrafter"/>
</dbReference>
<keyword evidence="1" id="KW-0677">Repeat</keyword>
<proteinExistence type="predicted"/>
<dbReference type="InterPro" id="IPR001347">
    <property type="entry name" value="SIS_dom"/>
</dbReference>
<dbReference type="GO" id="GO:0097367">
    <property type="term" value="F:carbohydrate derivative binding"/>
    <property type="evidence" value="ECO:0007669"/>
    <property type="project" value="InterPro"/>
</dbReference>
<dbReference type="AlphaFoldDB" id="A0A1I1SXB5"/>
<dbReference type="InterPro" id="IPR035466">
    <property type="entry name" value="GlmS/AgaS_SIS"/>
</dbReference>
<dbReference type="InterPro" id="IPR035490">
    <property type="entry name" value="GlmS/FrlB_SIS"/>
</dbReference>
<dbReference type="PROSITE" id="PS51464">
    <property type="entry name" value="SIS"/>
    <property type="match status" value="1"/>
</dbReference>
<name>A0A1I1SXB5_9LACO</name>
<dbReference type="InterPro" id="IPR046348">
    <property type="entry name" value="SIS_dom_sf"/>
</dbReference>
<dbReference type="PANTHER" id="PTHR10937">
    <property type="entry name" value="GLUCOSAMINE--FRUCTOSE-6-PHOSPHATE AMINOTRANSFERASE, ISOMERIZING"/>
    <property type="match status" value="1"/>
</dbReference>
<evidence type="ECO:0000313" key="3">
    <source>
        <dbReference type="EMBL" id="SFD50981.1"/>
    </source>
</evidence>
<dbReference type="CDD" id="cd05008">
    <property type="entry name" value="SIS_GlmS_GlmD_1"/>
    <property type="match status" value="1"/>
</dbReference>
<dbReference type="STRING" id="1505723.SAMN04487792_1175"/>
<feature type="domain" description="SIS" evidence="2">
    <location>
        <begin position="31"/>
        <end position="170"/>
    </location>
</feature>
<dbReference type="CDD" id="cd05009">
    <property type="entry name" value="SIS_GlmS_GlmD_2"/>
    <property type="match status" value="1"/>
</dbReference>
<evidence type="ECO:0000313" key="4">
    <source>
        <dbReference type="Proteomes" id="UP000199599"/>
    </source>
</evidence>
<dbReference type="Pfam" id="PF01380">
    <property type="entry name" value="SIS"/>
    <property type="match status" value="2"/>
</dbReference>
<dbReference type="Proteomes" id="UP000199599">
    <property type="component" value="Unassembled WGS sequence"/>
</dbReference>
<dbReference type="GO" id="GO:0004360">
    <property type="term" value="F:glutamine-fructose-6-phosphate transaminase (isomerizing) activity"/>
    <property type="evidence" value="ECO:0007669"/>
    <property type="project" value="TreeGrafter"/>
</dbReference>
<protein>
    <submittedName>
        <fullName evidence="3">SIS domain-containing protein</fullName>
    </submittedName>
</protein>
<dbReference type="GO" id="GO:0006047">
    <property type="term" value="P:UDP-N-acetylglucosamine metabolic process"/>
    <property type="evidence" value="ECO:0007669"/>
    <property type="project" value="TreeGrafter"/>
</dbReference>
<organism evidence="3 4">
    <name type="scientific">Lactobacillus bombicola</name>
    <dbReference type="NCBI Taxonomy" id="1505723"/>
    <lineage>
        <taxon>Bacteria</taxon>
        <taxon>Bacillati</taxon>
        <taxon>Bacillota</taxon>
        <taxon>Bacilli</taxon>
        <taxon>Lactobacillales</taxon>
        <taxon>Lactobacillaceae</taxon>
        <taxon>Lactobacillus</taxon>
    </lineage>
</organism>
<evidence type="ECO:0000256" key="1">
    <source>
        <dbReference type="ARBA" id="ARBA00022737"/>
    </source>
</evidence>